<gene>
    <name evidence="6" type="ORF">BECKFW1821A_GA0114235_100618</name>
    <name evidence="7" type="ORF">BECKFW1821B_GA0114236_104010</name>
</gene>
<dbReference type="Gene3D" id="3.90.220.20">
    <property type="entry name" value="DNA methylase specificity domains"/>
    <property type="match status" value="2"/>
</dbReference>
<feature type="domain" description="Polymerase nucleotidyl transferase" evidence="5">
    <location>
        <begin position="12"/>
        <end position="86"/>
    </location>
</feature>
<sequence>MPLDLRPDHLAIVREILHRHAPDREVWALGSRVRGTARAASDLDLCIGGNQSMGFERLGRLRDAFSASALPFRVDVVEWAGTGEFFRKVVKRDGVVVKSAEDWTMLTLGDVIDIKHGYAFKGEFFTENPTGNLLLTPGNFAIGGGFQWGKKKYYRGDIPEEYVLSPGDLLVTMTDLSKEADTLGYGAIIPQSKDRLLHNQRLGKVVVKAENVDSCFLHWLFRSPGYRDQVLAGAAGSTVKHTSPRKILSCRFMFPSLSQQSDIADVLSTLDDKIELNRRMNGTLEAMARALFKDWFVDFGPTRAKAEGRPAYLDPEIWDLFPDGLDGEGKPEGWASKPLDEIAEFLNGLALQKFPAPVPDDSLPVIKIAELRGGITAKTNRASREIPEKYVVKDGDFLFSWSGSLLAKFWTEGEGALNQHLFKVTSARYPAWFFSQWVFHFLHEFQAIAASKATTMGHIQRGHLKEAMTVGPSDEVLATLGHTIAPLVERGIQNELEAQTLAQLRDLLLPKLMTGEIRVREAEKIAEKAI</sequence>
<dbReference type="Gene3D" id="1.10.287.1120">
    <property type="entry name" value="Bipartite methylase S protein"/>
    <property type="match status" value="1"/>
</dbReference>
<keyword evidence="3" id="KW-0238">DNA-binding</keyword>
<name>A0A450RYG8_9GAMM</name>
<keyword evidence="2" id="KW-0680">Restriction system</keyword>
<dbReference type="InterPro" id="IPR052021">
    <property type="entry name" value="Type-I_RS_S_subunit"/>
</dbReference>
<dbReference type="GO" id="GO:0003677">
    <property type="term" value="F:DNA binding"/>
    <property type="evidence" value="ECO:0007669"/>
    <property type="project" value="UniProtKB-KW"/>
</dbReference>
<dbReference type="PANTHER" id="PTHR30408:SF13">
    <property type="entry name" value="TYPE I RESTRICTION ENZYME HINDI SPECIFICITY SUBUNIT"/>
    <property type="match status" value="1"/>
</dbReference>
<dbReference type="SUPFAM" id="SSF81301">
    <property type="entry name" value="Nucleotidyltransferase"/>
    <property type="match status" value="1"/>
</dbReference>
<dbReference type="GO" id="GO:0009307">
    <property type="term" value="P:DNA restriction-modification system"/>
    <property type="evidence" value="ECO:0007669"/>
    <property type="project" value="UniProtKB-KW"/>
</dbReference>
<evidence type="ECO:0000256" key="1">
    <source>
        <dbReference type="ARBA" id="ARBA00010923"/>
    </source>
</evidence>
<reference evidence="6" key="1">
    <citation type="submission" date="2019-02" db="EMBL/GenBank/DDBJ databases">
        <authorList>
            <person name="Gruber-Vodicka R. H."/>
            <person name="Seah K. B. B."/>
        </authorList>
    </citation>
    <scope>NUCLEOTIDE SEQUENCE</scope>
    <source>
        <strain evidence="7">BECK_BZ106</strain>
        <strain evidence="6">BECK_BZ15</strain>
    </source>
</reference>
<dbReference type="Pfam" id="PF01909">
    <property type="entry name" value="NTP_transf_2"/>
    <property type="match status" value="1"/>
</dbReference>
<dbReference type="InterPro" id="IPR000055">
    <property type="entry name" value="Restrct_endonuc_typeI_TRD"/>
</dbReference>
<evidence type="ECO:0000256" key="3">
    <source>
        <dbReference type="ARBA" id="ARBA00023125"/>
    </source>
</evidence>
<dbReference type="EMBL" id="CAADFD010000040">
    <property type="protein sequence ID" value="VFJ58221.1"/>
    <property type="molecule type" value="Genomic_DNA"/>
</dbReference>
<dbReference type="InterPro" id="IPR044946">
    <property type="entry name" value="Restrct_endonuc_typeI_TRD_sf"/>
</dbReference>
<accession>A0A450RYG8</accession>
<protein>
    <submittedName>
        <fullName evidence="6">Type I restriction enzyme, S subunit</fullName>
    </submittedName>
</protein>
<dbReference type="Pfam" id="PF01420">
    <property type="entry name" value="Methylase_S"/>
    <property type="match status" value="1"/>
</dbReference>
<dbReference type="EMBL" id="CAADEW010000006">
    <property type="protein sequence ID" value="VFJ44200.1"/>
    <property type="molecule type" value="Genomic_DNA"/>
</dbReference>
<dbReference type="PANTHER" id="PTHR30408">
    <property type="entry name" value="TYPE-1 RESTRICTION ENZYME ECOKI SPECIFICITY PROTEIN"/>
    <property type="match status" value="1"/>
</dbReference>
<dbReference type="CDD" id="cd17278">
    <property type="entry name" value="RMtype1_S_LdeBORF1052P-TRD2-CR2"/>
    <property type="match status" value="1"/>
</dbReference>
<evidence type="ECO:0000259" key="5">
    <source>
        <dbReference type="Pfam" id="PF01909"/>
    </source>
</evidence>
<evidence type="ECO:0000313" key="6">
    <source>
        <dbReference type="EMBL" id="VFJ44200.1"/>
    </source>
</evidence>
<comment type="similarity">
    <text evidence="1">Belongs to the type-I restriction system S methylase family.</text>
</comment>
<feature type="domain" description="Type I restriction modification DNA specificity" evidence="4">
    <location>
        <begin position="101"/>
        <end position="285"/>
    </location>
</feature>
<dbReference type="Gene3D" id="3.30.460.10">
    <property type="entry name" value="Beta Polymerase, domain 2"/>
    <property type="match status" value="1"/>
</dbReference>
<evidence type="ECO:0000313" key="7">
    <source>
        <dbReference type="EMBL" id="VFJ58221.1"/>
    </source>
</evidence>
<dbReference type="AlphaFoldDB" id="A0A450RYG8"/>
<dbReference type="InterPro" id="IPR043519">
    <property type="entry name" value="NT_sf"/>
</dbReference>
<organism evidence="6">
    <name type="scientific">Candidatus Kentrum sp. FW</name>
    <dbReference type="NCBI Taxonomy" id="2126338"/>
    <lineage>
        <taxon>Bacteria</taxon>
        <taxon>Pseudomonadati</taxon>
        <taxon>Pseudomonadota</taxon>
        <taxon>Gammaproteobacteria</taxon>
        <taxon>Candidatus Kentrum</taxon>
    </lineage>
</organism>
<dbReference type="SUPFAM" id="SSF116734">
    <property type="entry name" value="DNA methylase specificity domain"/>
    <property type="match status" value="2"/>
</dbReference>
<evidence type="ECO:0000256" key="2">
    <source>
        <dbReference type="ARBA" id="ARBA00022747"/>
    </source>
</evidence>
<dbReference type="InterPro" id="IPR002934">
    <property type="entry name" value="Polymerase_NTP_transf_dom"/>
</dbReference>
<evidence type="ECO:0000259" key="4">
    <source>
        <dbReference type="Pfam" id="PF01420"/>
    </source>
</evidence>
<dbReference type="CDD" id="cd05403">
    <property type="entry name" value="NT_KNTase_like"/>
    <property type="match status" value="1"/>
</dbReference>
<proteinExistence type="inferred from homology"/>